<dbReference type="EMBL" id="AP021875">
    <property type="protein sequence ID" value="BBO77664.1"/>
    <property type="molecule type" value="Genomic_DNA"/>
</dbReference>
<dbReference type="InterPro" id="IPR001451">
    <property type="entry name" value="Hexapep"/>
</dbReference>
<reference evidence="4 5" key="1">
    <citation type="submission" date="2019-11" db="EMBL/GenBank/DDBJ databases">
        <title>Comparative genomics of hydrocarbon-degrading Desulfosarcina strains.</title>
        <authorList>
            <person name="Watanabe M."/>
            <person name="Kojima H."/>
            <person name="Fukui M."/>
        </authorList>
    </citation>
    <scope>NUCLEOTIDE SEQUENCE [LARGE SCALE GENOMIC DNA]</scope>
    <source>
        <strain evidence="4 5">PP31</strain>
    </source>
</reference>
<evidence type="ECO:0000313" key="4">
    <source>
        <dbReference type="EMBL" id="BBO77664.1"/>
    </source>
</evidence>
<protein>
    <submittedName>
        <fullName evidence="4">Transferase</fullName>
    </submittedName>
</protein>
<dbReference type="KEGG" id="dwd:DSCW_50810"/>
<dbReference type="InterPro" id="IPR051159">
    <property type="entry name" value="Hexapeptide_acetyltransf"/>
</dbReference>
<proteinExistence type="predicted"/>
<evidence type="ECO:0000256" key="2">
    <source>
        <dbReference type="ARBA" id="ARBA00022737"/>
    </source>
</evidence>
<organism evidence="4 5">
    <name type="scientific">Desulfosarcina widdelii</name>
    <dbReference type="NCBI Taxonomy" id="947919"/>
    <lineage>
        <taxon>Bacteria</taxon>
        <taxon>Pseudomonadati</taxon>
        <taxon>Thermodesulfobacteriota</taxon>
        <taxon>Desulfobacteria</taxon>
        <taxon>Desulfobacterales</taxon>
        <taxon>Desulfosarcinaceae</taxon>
        <taxon>Desulfosarcina</taxon>
    </lineage>
</organism>
<keyword evidence="3" id="KW-0012">Acyltransferase</keyword>
<dbReference type="RefSeq" id="WP_197740422.1">
    <property type="nucleotide sequence ID" value="NZ_AP021875.1"/>
</dbReference>
<gene>
    <name evidence="4" type="ORF">DSCW_50810</name>
</gene>
<dbReference type="PANTHER" id="PTHR23416:SF78">
    <property type="entry name" value="LIPOPOLYSACCHARIDE BIOSYNTHESIS O-ACETYL TRANSFERASE WBBJ-RELATED"/>
    <property type="match status" value="1"/>
</dbReference>
<dbReference type="CDD" id="cd04647">
    <property type="entry name" value="LbH_MAT_like"/>
    <property type="match status" value="1"/>
</dbReference>
<dbReference type="InterPro" id="IPR018357">
    <property type="entry name" value="Hexapep_transf_CS"/>
</dbReference>
<dbReference type="InterPro" id="IPR011004">
    <property type="entry name" value="Trimer_LpxA-like_sf"/>
</dbReference>
<dbReference type="PANTHER" id="PTHR23416">
    <property type="entry name" value="SIALIC ACID SYNTHASE-RELATED"/>
    <property type="match status" value="1"/>
</dbReference>
<dbReference type="Gene3D" id="2.160.10.10">
    <property type="entry name" value="Hexapeptide repeat proteins"/>
    <property type="match status" value="2"/>
</dbReference>
<keyword evidence="2" id="KW-0677">Repeat</keyword>
<evidence type="ECO:0000313" key="5">
    <source>
        <dbReference type="Proteomes" id="UP000427769"/>
    </source>
</evidence>
<dbReference type="Proteomes" id="UP000427769">
    <property type="component" value="Chromosome"/>
</dbReference>
<keyword evidence="1 4" id="KW-0808">Transferase</keyword>
<sequence>MDFQSWNTKDHNRIYHAFSKRWIRFWMHYAGPTAVGRTASRLASWFAPPHKARVYLARMNAHGFIEPNATIYHSKLKMGPNVFIGEHAIIFENSGGGPVELGSQVNIFRHTILETAHGGSILLEDEVSIHPRCQLNAYVSSIRIGSGTMIAPNCALYPYDHGIAPGRPIMEQPLESKGPITIGREAWLGVGVIVLGGVEIGDGAVIAAGSIVTQNIPENAIAAGTPAKAIKMRNDLADKFKA</sequence>
<dbReference type="GO" id="GO:0016746">
    <property type="term" value="F:acyltransferase activity"/>
    <property type="evidence" value="ECO:0007669"/>
    <property type="project" value="UniProtKB-KW"/>
</dbReference>
<dbReference type="SUPFAM" id="SSF51161">
    <property type="entry name" value="Trimeric LpxA-like enzymes"/>
    <property type="match status" value="1"/>
</dbReference>
<evidence type="ECO:0000256" key="3">
    <source>
        <dbReference type="ARBA" id="ARBA00023315"/>
    </source>
</evidence>
<name>A0A5K7ZH58_9BACT</name>
<keyword evidence="5" id="KW-1185">Reference proteome</keyword>
<dbReference type="PROSITE" id="PS00101">
    <property type="entry name" value="HEXAPEP_TRANSFERASES"/>
    <property type="match status" value="1"/>
</dbReference>
<dbReference type="AlphaFoldDB" id="A0A5K7ZH58"/>
<evidence type="ECO:0000256" key="1">
    <source>
        <dbReference type="ARBA" id="ARBA00022679"/>
    </source>
</evidence>
<accession>A0A5K7ZH58</accession>
<dbReference type="Pfam" id="PF00132">
    <property type="entry name" value="Hexapep"/>
    <property type="match status" value="1"/>
</dbReference>